<dbReference type="AlphaFoldDB" id="A0A930V2F9"/>
<dbReference type="Gene3D" id="2.60.60.30">
    <property type="entry name" value="sav2460 like domains"/>
    <property type="match status" value="1"/>
</dbReference>
<organism evidence="1 2">
    <name type="scientific">Nocardioides acrostichi</name>
    <dbReference type="NCBI Taxonomy" id="2784339"/>
    <lineage>
        <taxon>Bacteria</taxon>
        <taxon>Bacillati</taxon>
        <taxon>Actinomycetota</taxon>
        <taxon>Actinomycetes</taxon>
        <taxon>Propionibacteriales</taxon>
        <taxon>Nocardioidaceae</taxon>
        <taxon>Nocardioides</taxon>
    </lineage>
</organism>
<reference evidence="1" key="1">
    <citation type="submission" date="2020-11" db="EMBL/GenBank/DDBJ databases">
        <title>Nocardioides sp. CBS4Y-1, whole genome shotgun sequence.</title>
        <authorList>
            <person name="Tuo L."/>
        </authorList>
    </citation>
    <scope>NUCLEOTIDE SEQUENCE</scope>
    <source>
        <strain evidence="1">CBS4Y-1</strain>
    </source>
</reference>
<proteinExistence type="predicted"/>
<name>A0A930V2F9_9ACTN</name>
<dbReference type="CDD" id="cd06974">
    <property type="entry name" value="TerD_like"/>
    <property type="match status" value="1"/>
</dbReference>
<protein>
    <submittedName>
        <fullName evidence="1">Tellurium resistance</fullName>
    </submittedName>
</protein>
<evidence type="ECO:0000313" key="2">
    <source>
        <dbReference type="Proteomes" id="UP000656804"/>
    </source>
</evidence>
<gene>
    <name evidence="1" type="ORF">ISG29_13265</name>
</gene>
<dbReference type="RefSeq" id="WP_194503919.1">
    <property type="nucleotide sequence ID" value="NZ_JADIVZ010000006.1"/>
</dbReference>
<keyword evidence="2" id="KW-1185">Reference proteome</keyword>
<evidence type="ECO:0000313" key="1">
    <source>
        <dbReference type="EMBL" id="MBF4162661.1"/>
    </source>
</evidence>
<accession>A0A930V2F9</accession>
<dbReference type="EMBL" id="JADIVZ010000006">
    <property type="protein sequence ID" value="MBF4162661.1"/>
    <property type="molecule type" value="Genomic_DNA"/>
</dbReference>
<comment type="caution">
    <text evidence="1">The sequence shown here is derived from an EMBL/GenBank/DDBJ whole genome shotgun (WGS) entry which is preliminary data.</text>
</comment>
<dbReference type="Proteomes" id="UP000656804">
    <property type="component" value="Unassembled WGS sequence"/>
</dbReference>
<dbReference type="InterPro" id="IPR003325">
    <property type="entry name" value="TerD"/>
</dbReference>
<sequence>MSDGVNLSKVTLTKSSPQVSLAKQSGASGRMRVNLNWDQRSSGGFFKRSQGVDLDLGCLFELTDGSKGVVQALGRAFGALDAPPYVQLDGDDRSGTNTAGENLVVNLDHLDRIKRIVVFAYIYEGAPAWDKAQGTVTLYPQGAAPIEVRLDEPSGLTMCGVALLTHTDGALSVERTMRYVRGHRDLDESFGWGLNWTAGRK</sequence>